<proteinExistence type="predicted"/>
<organism evidence="2 4">
    <name type="scientific">Bradyrhizobium elkanii</name>
    <dbReference type="NCBI Taxonomy" id="29448"/>
    <lineage>
        <taxon>Bacteria</taxon>
        <taxon>Pseudomonadati</taxon>
        <taxon>Pseudomonadota</taxon>
        <taxon>Alphaproteobacteria</taxon>
        <taxon>Hyphomicrobiales</taxon>
        <taxon>Nitrobacteraceae</taxon>
        <taxon>Bradyrhizobium</taxon>
    </lineage>
</organism>
<name>A0A4U6RAQ5_BRAEL</name>
<evidence type="ECO:0000313" key="4">
    <source>
        <dbReference type="Proteomes" id="UP000305095"/>
    </source>
</evidence>
<dbReference type="InterPro" id="IPR042183">
    <property type="entry name" value="MmgE/PrpD_sf_1"/>
</dbReference>
<dbReference type="AlphaFoldDB" id="A0A4U6RAQ5"/>
<feature type="domain" description="MmgE/PrpD N-terminal" evidence="1">
    <location>
        <begin position="6"/>
        <end position="89"/>
    </location>
</feature>
<dbReference type="Pfam" id="PF03972">
    <property type="entry name" value="MmgE_PrpD_N"/>
    <property type="match status" value="1"/>
</dbReference>
<sequence>MQAITELANFSSNYSANRLPAATRQTISLLILDLIGATAAGLRSPLADAARRSALEAYGEGHASIWLTDKRSSIVGAAMANSAAASALDI</sequence>
<reference evidence="2 4" key="1">
    <citation type="submission" date="2019-05" db="EMBL/GenBank/DDBJ databases">
        <title>Draft Genome of Bradyrhizobium elkanii strain SEMIA 938, Used in Commercial Inoculants for Lupinus spp. in Brazil.</title>
        <authorList>
            <person name="Hungria M."/>
            <person name="Delamuta J.R.M."/>
            <person name="Ribeiro R.A."/>
            <person name="Nogueira M.A."/>
        </authorList>
    </citation>
    <scope>NUCLEOTIDE SEQUENCE [LARGE SCALE GENOMIC DNA]</scope>
    <source>
        <strain evidence="2 4">Semia 938</strain>
    </source>
</reference>
<evidence type="ECO:0000259" key="1">
    <source>
        <dbReference type="Pfam" id="PF03972"/>
    </source>
</evidence>
<feature type="non-terminal residue" evidence="2">
    <location>
        <position position="90"/>
    </location>
</feature>
<dbReference type="InterPro" id="IPR045336">
    <property type="entry name" value="MmgE_PrpD_N"/>
</dbReference>
<protein>
    <submittedName>
        <fullName evidence="2">MmgE/PrpD family protein</fullName>
    </submittedName>
</protein>
<gene>
    <name evidence="3" type="ORF">FDV58_41010</name>
    <name evidence="2" type="ORF">FDV58_41230</name>
</gene>
<evidence type="ECO:0000313" key="3">
    <source>
        <dbReference type="EMBL" id="TKV70902.1"/>
    </source>
</evidence>
<dbReference type="EMBL" id="SZZP01000057">
    <property type="protein sequence ID" value="TKV70902.1"/>
    <property type="molecule type" value="Genomic_DNA"/>
</dbReference>
<accession>A0A4U6RAQ5</accession>
<dbReference type="EMBL" id="SZZP01000065">
    <property type="protein sequence ID" value="TKV70850.1"/>
    <property type="molecule type" value="Genomic_DNA"/>
</dbReference>
<dbReference type="Gene3D" id="1.10.4100.10">
    <property type="entry name" value="2-methylcitrate dehydratase PrpD"/>
    <property type="match status" value="1"/>
</dbReference>
<dbReference type="Proteomes" id="UP000305095">
    <property type="component" value="Unassembled WGS sequence"/>
</dbReference>
<dbReference type="SUPFAM" id="SSF103378">
    <property type="entry name" value="2-methylcitrate dehydratase PrpD"/>
    <property type="match status" value="1"/>
</dbReference>
<dbReference type="InterPro" id="IPR036148">
    <property type="entry name" value="MmgE/PrpD_sf"/>
</dbReference>
<comment type="caution">
    <text evidence="2">The sequence shown here is derived from an EMBL/GenBank/DDBJ whole genome shotgun (WGS) entry which is preliminary data.</text>
</comment>
<dbReference type="GO" id="GO:0016829">
    <property type="term" value="F:lyase activity"/>
    <property type="evidence" value="ECO:0007669"/>
    <property type="project" value="InterPro"/>
</dbReference>
<evidence type="ECO:0000313" key="2">
    <source>
        <dbReference type="EMBL" id="TKV70850.1"/>
    </source>
</evidence>